<organism evidence="2 3">
    <name type="scientific">Micromonospora eburnea</name>
    <dbReference type="NCBI Taxonomy" id="227316"/>
    <lineage>
        <taxon>Bacteria</taxon>
        <taxon>Bacillati</taxon>
        <taxon>Actinomycetota</taxon>
        <taxon>Actinomycetes</taxon>
        <taxon>Micromonosporales</taxon>
        <taxon>Micromonosporaceae</taxon>
        <taxon>Micromonospora</taxon>
    </lineage>
</organism>
<accession>A0A1C6UAL5</accession>
<dbReference type="STRING" id="227316.GA0070604_2249"/>
<keyword evidence="3" id="KW-1185">Reference proteome</keyword>
<feature type="domain" description="Shedu protein SduA C-terminal" evidence="1">
    <location>
        <begin position="232"/>
        <end position="385"/>
    </location>
</feature>
<evidence type="ECO:0000313" key="2">
    <source>
        <dbReference type="EMBL" id="SCL50943.1"/>
    </source>
</evidence>
<name>A0A1C6UAL5_9ACTN</name>
<dbReference type="EMBL" id="FMHY01000002">
    <property type="protein sequence ID" value="SCL50943.1"/>
    <property type="molecule type" value="Genomic_DNA"/>
</dbReference>
<reference evidence="3" key="1">
    <citation type="submission" date="2016-06" db="EMBL/GenBank/DDBJ databases">
        <authorList>
            <person name="Varghese N."/>
            <person name="Submissions Spin"/>
        </authorList>
    </citation>
    <scope>NUCLEOTIDE SEQUENCE [LARGE SCALE GENOMIC DNA]</scope>
    <source>
        <strain evidence="3">DSM 44814</strain>
    </source>
</reference>
<sequence length="412" mass="45771">MGGRVVVENDWRTVVAWLRQLCAGPTPEQRTVAKALAVQLGARTPVPVAAALLRAQLRLPLSLPAPRPIGDAELDYLQNLAGEVGLRIPGIDAINDRDTLDAWIMVARARQSIAHLRRLKPEVGDVVVTVDRQTTAHRHRQLASLSRTGRLNFRGGRGGRTWPQFVTRVVKPASSEYPEVMRLVAEELAASDKHPELVSDSDLRRLAPWKVERTAGMAARVTLRDAIMTAAEERPLQVVLERHPEMLAQVVSGNHGTWVRPQVQFGNHYMADFLIAARTSMGLRWTLVELESPTKRLTNASNGKASPTLRHAVDQIEDWRAWLTANLAVARSPREEGGLGLPGITADARGLIIIGRESVEDSGRGPRELLFTRNRIEVRTYDWLLKAVSESHPLGWGLLEQEVGWDDEDEPF</sequence>
<evidence type="ECO:0000313" key="3">
    <source>
        <dbReference type="Proteomes" id="UP000199696"/>
    </source>
</evidence>
<dbReference type="AlphaFoldDB" id="A0A1C6UAL5"/>
<dbReference type="Proteomes" id="UP000199696">
    <property type="component" value="Unassembled WGS sequence"/>
</dbReference>
<dbReference type="InterPro" id="IPR025359">
    <property type="entry name" value="SduA_C"/>
</dbReference>
<dbReference type="Pfam" id="PF14082">
    <property type="entry name" value="SduA_C"/>
    <property type="match status" value="1"/>
</dbReference>
<protein>
    <recommendedName>
        <fullName evidence="1">Shedu protein SduA C-terminal domain-containing protein</fullName>
    </recommendedName>
</protein>
<proteinExistence type="predicted"/>
<gene>
    <name evidence="2" type="ORF">GA0070604_2249</name>
</gene>
<evidence type="ECO:0000259" key="1">
    <source>
        <dbReference type="Pfam" id="PF14082"/>
    </source>
</evidence>